<dbReference type="OrthoDB" id="6235425at2759"/>
<dbReference type="AlphaFoldDB" id="A0A8T1MY91"/>
<feature type="compositionally biased region" description="Polar residues" evidence="1">
    <location>
        <begin position="104"/>
        <end position="120"/>
    </location>
</feature>
<accession>A0A8T1MY91</accession>
<evidence type="ECO:0000313" key="3">
    <source>
        <dbReference type="Proteomes" id="UP000286415"/>
    </source>
</evidence>
<keyword evidence="3" id="KW-1185">Reference proteome</keyword>
<gene>
    <name evidence="2" type="ORF">CSKR_102099</name>
</gene>
<reference evidence="2 3" key="2">
    <citation type="journal article" date="2021" name="Genomics">
        <title>High-quality reference genome for Clonorchis sinensis.</title>
        <authorList>
            <person name="Young N.D."/>
            <person name="Stroehlein A.J."/>
            <person name="Kinkar L."/>
            <person name="Wang T."/>
            <person name="Sohn W.M."/>
            <person name="Chang B.C.H."/>
            <person name="Kaur P."/>
            <person name="Weisz D."/>
            <person name="Dudchenko O."/>
            <person name="Aiden E.L."/>
            <person name="Korhonen P.K."/>
            <person name="Gasser R.B."/>
        </authorList>
    </citation>
    <scope>NUCLEOTIDE SEQUENCE [LARGE SCALE GENOMIC DNA]</scope>
    <source>
        <strain evidence="2">Cs-k2</strain>
    </source>
</reference>
<dbReference type="EMBL" id="NIRI02000010">
    <property type="protein sequence ID" value="KAG5453989.1"/>
    <property type="molecule type" value="Genomic_DNA"/>
</dbReference>
<evidence type="ECO:0000256" key="1">
    <source>
        <dbReference type="SAM" id="MobiDB-lite"/>
    </source>
</evidence>
<dbReference type="Proteomes" id="UP000286415">
    <property type="component" value="Unassembled WGS sequence"/>
</dbReference>
<sequence length="290" mass="31462">MTGSEYGASYTGIESFGEYRERLNFRLNKRNSEYAHQPFAWDATSGNDFSAAGRPKDTLQVGENQCARGGTSGDGYSPDDDTNLGGADATEEVANPSLVELKESSTQTQRVSIDSQQLASRETFGPYGIGSTGVSNRRRSSSVRSQSNVYPSAARTDARRRNRLAESHSWVVGQTDTRHNRGDLTCPSKSTALPPKFNRAARSRDDQLCTRGGKCDIWLSEYNRQFPVYPTSVYTRSASIAAGRCRPLSGQLSSRNAQPSLVATHPVLLSSRKVGAVVGTNQSNICSCNG</sequence>
<organism evidence="2 3">
    <name type="scientific">Clonorchis sinensis</name>
    <name type="common">Chinese liver fluke</name>
    <dbReference type="NCBI Taxonomy" id="79923"/>
    <lineage>
        <taxon>Eukaryota</taxon>
        <taxon>Metazoa</taxon>
        <taxon>Spiralia</taxon>
        <taxon>Lophotrochozoa</taxon>
        <taxon>Platyhelminthes</taxon>
        <taxon>Trematoda</taxon>
        <taxon>Digenea</taxon>
        <taxon>Opisthorchiida</taxon>
        <taxon>Opisthorchiata</taxon>
        <taxon>Opisthorchiidae</taxon>
        <taxon>Clonorchis</taxon>
    </lineage>
</organism>
<comment type="caution">
    <text evidence="2">The sequence shown here is derived from an EMBL/GenBank/DDBJ whole genome shotgun (WGS) entry which is preliminary data.</text>
</comment>
<proteinExistence type="predicted"/>
<name>A0A8T1MY91_CLOSI</name>
<reference evidence="2 3" key="1">
    <citation type="journal article" date="2018" name="Biotechnol. Adv.">
        <title>Improved genomic resources and new bioinformatic workflow for the carcinogenic parasite Clonorchis sinensis: Biotechnological implications.</title>
        <authorList>
            <person name="Wang D."/>
            <person name="Korhonen P.K."/>
            <person name="Gasser R.B."/>
            <person name="Young N.D."/>
        </authorList>
    </citation>
    <scope>NUCLEOTIDE SEQUENCE [LARGE SCALE GENOMIC DNA]</scope>
    <source>
        <strain evidence="2">Cs-k2</strain>
    </source>
</reference>
<feature type="region of interest" description="Disordered" evidence="1">
    <location>
        <begin position="100"/>
        <end position="160"/>
    </location>
</feature>
<protein>
    <submittedName>
        <fullName evidence="2">Uncharacterized protein</fullName>
    </submittedName>
</protein>
<evidence type="ECO:0000313" key="2">
    <source>
        <dbReference type="EMBL" id="KAG5453989.1"/>
    </source>
</evidence>
<feature type="region of interest" description="Disordered" evidence="1">
    <location>
        <begin position="51"/>
        <end position="88"/>
    </location>
</feature>